<dbReference type="InterPro" id="IPR039561">
    <property type="entry name" value="Peptidase_M15C"/>
</dbReference>
<dbReference type="InterPro" id="IPR039439">
    <property type="entry name" value="SH3b1_dom"/>
</dbReference>
<evidence type="ECO:0000259" key="5">
    <source>
        <dbReference type="Pfam" id="PF00877"/>
    </source>
</evidence>
<keyword evidence="3" id="KW-0378">Hydrolase</keyword>
<reference evidence="9 10" key="1">
    <citation type="submission" date="2020-11" db="EMBL/GenBank/DDBJ databases">
        <authorList>
            <person name="Peeters C."/>
        </authorList>
    </citation>
    <scope>NUCLEOTIDE SEQUENCE [LARGE SCALE GENOMIC DNA]</scope>
    <source>
        <strain evidence="9 10">LMG 8286</strain>
    </source>
</reference>
<dbReference type="PROSITE" id="PS51257">
    <property type="entry name" value="PROKAR_LIPOPROTEIN"/>
    <property type="match status" value="1"/>
</dbReference>
<dbReference type="InterPro" id="IPR026864">
    <property type="entry name" value="SH3b2-type_SH3"/>
</dbReference>
<feature type="domain" description="NlpC/P60" evidence="5">
    <location>
        <begin position="298"/>
        <end position="341"/>
    </location>
</feature>
<evidence type="ECO:0000256" key="4">
    <source>
        <dbReference type="ARBA" id="ARBA00022807"/>
    </source>
</evidence>
<gene>
    <name evidence="9" type="ORF">LMG8286_00436</name>
</gene>
<evidence type="ECO:0000259" key="7">
    <source>
        <dbReference type="Pfam" id="PF12914"/>
    </source>
</evidence>
<keyword evidence="2" id="KW-0645">Protease</keyword>
<dbReference type="EMBL" id="CAJHOE010000001">
    <property type="protein sequence ID" value="CAD7286603.1"/>
    <property type="molecule type" value="Genomic_DNA"/>
</dbReference>
<keyword evidence="10" id="KW-1185">Reference proteome</keyword>
<dbReference type="Pfam" id="PF12914">
    <property type="entry name" value="SH3_7"/>
    <property type="match status" value="1"/>
</dbReference>
<dbReference type="InterPro" id="IPR038765">
    <property type="entry name" value="Papain-like_cys_pep_sf"/>
</dbReference>
<dbReference type="Pfam" id="PF12913">
    <property type="entry name" value="SH3_6"/>
    <property type="match status" value="1"/>
</dbReference>
<evidence type="ECO:0000256" key="2">
    <source>
        <dbReference type="ARBA" id="ARBA00022670"/>
    </source>
</evidence>
<evidence type="ECO:0000259" key="6">
    <source>
        <dbReference type="Pfam" id="PF12913"/>
    </source>
</evidence>
<protein>
    <recommendedName>
        <fullName evidence="11">Glycoside hydrolase</fullName>
    </recommendedName>
</protein>
<comment type="similarity">
    <text evidence="1">Belongs to the peptidase C40 family.</text>
</comment>
<keyword evidence="4" id="KW-0788">Thiol protease</keyword>
<dbReference type="RefSeq" id="WP_230056222.1">
    <property type="nucleotide sequence ID" value="NZ_CAJHOE010000001.1"/>
</dbReference>
<sequence length="643" mass="73033">MKKKLILPLFIVLFLGCSDKNQKLNDHALSQIPASRISLIDLGEQSVKNLPQSTINEQLDGAALLKKRFNTFSANISKKERKDAFWALDIYKFREKRPYYGSNFRPVTKEWFEQTRENANEEGFLSLNALAITTANTALRNMPSSDPLFYNPQNAGEGYPFDYLQTSALSIGFPLFVSHLSKDGAWAMVRDDDVWGWVKVEDIRFITSDEAKIYKQSKFLTILRDKIPVYNERGWFLFYARLGAILPFLTENDETFYGEIYTRNGKHKFKIPKTEAARFPLALNQTNINAMADSLLNEPYGWGGVDNLRDCSLLTKDMMGAFGVWLPRNSKAQANIGKKVELSFLTNEQKIEVIKKQAVPYMTLLHSPGHIMLYVGIKDDQILIFHDAWGIKTITDGRALIGQTAITTLDVGRDVVGVETGSLLLSKIKSMNILLAKDDRLTTLNDFSKEPALVRVNTKTIKDEPCNHADANAVYPALSPINAPLVDAGRCRDYELLQSLYGDSEASVKANLVDVIWLKDFGTKKLKFNRQNGAAKALQAVSDELNELAKKDENILKFLKDSGTFKWRVIAGTKRASAHSYGIAIDINVDGSGYWQWSKEHKNTLPEEVVHVFERHKFIWGGRWRHFDSMHFEYRPELFKDSK</sequence>
<dbReference type="SUPFAM" id="SSF55166">
    <property type="entry name" value="Hedgehog/DD-peptidase"/>
    <property type="match status" value="1"/>
</dbReference>
<proteinExistence type="inferred from homology"/>
<dbReference type="Gene3D" id="3.30.1380.10">
    <property type="match status" value="1"/>
</dbReference>
<dbReference type="Pfam" id="PF00877">
    <property type="entry name" value="NLPC_P60"/>
    <property type="match status" value="1"/>
</dbReference>
<name>A0ABN7K238_9BACT</name>
<accession>A0ABN7K238</accession>
<dbReference type="Pfam" id="PF13539">
    <property type="entry name" value="Peptidase_M15_4"/>
    <property type="match status" value="1"/>
</dbReference>
<dbReference type="Proteomes" id="UP000789359">
    <property type="component" value="Unassembled WGS sequence"/>
</dbReference>
<evidence type="ECO:0000313" key="9">
    <source>
        <dbReference type="EMBL" id="CAD7286603.1"/>
    </source>
</evidence>
<organism evidence="9 10">
    <name type="scientific">Campylobacter suis</name>
    <dbReference type="NCBI Taxonomy" id="2790657"/>
    <lineage>
        <taxon>Bacteria</taxon>
        <taxon>Pseudomonadati</taxon>
        <taxon>Campylobacterota</taxon>
        <taxon>Epsilonproteobacteria</taxon>
        <taxon>Campylobacterales</taxon>
        <taxon>Campylobacteraceae</taxon>
        <taxon>Campylobacter</taxon>
    </lineage>
</organism>
<evidence type="ECO:0000313" key="10">
    <source>
        <dbReference type="Proteomes" id="UP000789359"/>
    </source>
</evidence>
<evidence type="ECO:0000256" key="1">
    <source>
        <dbReference type="ARBA" id="ARBA00007074"/>
    </source>
</evidence>
<comment type="caution">
    <text evidence="9">The sequence shown here is derived from an EMBL/GenBank/DDBJ whole genome shotgun (WGS) entry which is preliminary data.</text>
</comment>
<feature type="domain" description="Peptidase M15C" evidence="8">
    <location>
        <begin position="572"/>
        <end position="634"/>
    </location>
</feature>
<feature type="domain" description="SH3b2-type SH3" evidence="7">
    <location>
        <begin position="210"/>
        <end position="251"/>
    </location>
</feature>
<evidence type="ECO:0000259" key="8">
    <source>
        <dbReference type="Pfam" id="PF13539"/>
    </source>
</evidence>
<dbReference type="InterPro" id="IPR009045">
    <property type="entry name" value="Zn_M74/Hedgehog-like"/>
</dbReference>
<dbReference type="InterPro" id="IPR000064">
    <property type="entry name" value="NLP_P60_dom"/>
</dbReference>
<evidence type="ECO:0000256" key="3">
    <source>
        <dbReference type="ARBA" id="ARBA00022801"/>
    </source>
</evidence>
<dbReference type="Gene3D" id="3.90.1720.10">
    <property type="entry name" value="endopeptidase domain like (from Nostoc punctiforme)"/>
    <property type="match status" value="1"/>
</dbReference>
<evidence type="ECO:0008006" key="11">
    <source>
        <dbReference type="Google" id="ProtNLM"/>
    </source>
</evidence>
<feature type="domain" description="SH3b1" evidence="6">
    <location>
        <begin position="147"/>
        <end position="199"/>
    </location>
</feature>
<dbReference type="SUPFAM" id="SSF54001">
    <property type="entry name" value="Cysteine proteinases"/>
    <property type="match status" value="1"/>
</dbReference>